<dbReference type="PANTHER" id="PTHR30027:SF3">
    <property type="entry name" value="16S RRNA (URACIL(1498)-N(3))-METHYLTRANSFERASE"/>
    <property type="match status" value="1"/>
</dbReference>
<dbReference type="Pfam" id="PF20260">
    <property type="entry name" value="PUA_4"/>
    <property type="match status" value="1"/>
</dbReference>
<sequence length="243" mass="27236">MDIRSKIRLFVDSPLGEGQSILLARDQANYLFNVMRLNIGDFISVFNGKDGEWQAEVLQANKRKGIIIVKNQSMPQLLPPDVWLLFAPIKKARTDFIVEKATEMGVSRICPVFTDYTNSDRIKQSRLQAHSIEAAEQCGGTYVPPVDELSTLTSVLKSWPKERHLLFCDEHKVGENVKSMKATKSDKWAILIGPEGGFSDSEVMHLKSLEFVTSISLGPRILRADTAAVAALAIWQMQMGDWK</sequence>
<evidence type="ECO:0000256" key="11">
    <source>
        <dbReference type="ARBA" id="ARBA00047944"/>
    </source>
</evidence>
<name>E0Y0Z4_9PROT</name>
<evidence type="ECO:0000256" key="3">
    <source>
        <dbReference type="ARBA" id="ARBA00012328"/>
    </source>
</evidence>
<dbReference type="EMBL" id="GU474940">
    <property type="protein sequence ID" value="ADI20335.1"/>
    <property type="molecule type" value="Genomic_DNA"/>
</dbReference>
<dbReference type="PANTHER" id="PTHR30027">
    <property type="entry name" value="RIBOSOMAL RNA SMALL SUBUNIT METHYLTRANSFERASE E"/>
    <property type="match status" value="1"/>
</dbReference>
<dbReference type="NCBIfam" id="TIGR00046">
    <property type="entry name" value="RsmE family RNA methyltransferase"/>
    <property type="match status" value="1"/>
</dbReference>
<dbReference type="InterPro" id="IPR046887">
    <property type="entry name" value="RsmE_PUA-like"/>
</dbReference>
<dbReference type="Gene3D" id="2.40.240.20">
    <property type="entry name" value="Hypothetical PUA domain-like, domain 1"/>
    <property type="match status" value="1"/>
</dbReference>
<organism evidence="15">
    <name type="scientific">uncultured alpha proteobacterium EB080_L27A02</name>
    <dbReference type="NCBI Taxonomy" id="710796"/>
    <lineage>
        <taxon>Bacteria</taxon>
        <taxon>Pseudomonadati</taxon>
        <taxon>Pseudomonadota</taxon>
        <taxon>Alphaproteobacteria</taxon>
        <taxon>environmental samples</taxon>
    </lineage>
</organism>
<dbReference type="SUPFAM" id="SSF75217">
    <property type="entry name" value="alpha/beta knot"/>
    <property type="match status" value="1"/>
</dbReference>
<evidence type="ECO:0000256" key="8">
    <source>
        <dbReference type="ARBA" id="ARBA00022679"/>
    </source>
</evidence>
<evidence type="ECO:0000256" key="6">
    <source>
        <dbReference type="ARBA" id="ARBA00022552"/>
    </source>
</evidence>
<evidence type="ECO:0000256" key="1">
    <source>
        <dbReference type="ARBA" id="ARBA00004496"/>
    </source>
</evidence>
<dbReference type="EC" id="2.1.1.193" evidence="3 12"/>
<evidence type="ECO:0000259" key="14">
    <source>
        <dbReference type="Pfam" id="PF20260"/>
    </source>
</evidence>
<dbReference type="NCBIfam" id="NF008696">
    <property type="entry name" value="PRK11713.3-5"/>
    <property type="match status" value="1"/>
</dbReference>
<keyword evidence="7 12" id="KW-0489">Methyltransferase</keyword>
<dbReference type="InterPro" id="IPR015947">
    <property type="entry name" value="PUA-like_sf"/>
</dbReference>
<dbReference type="GO" id="GO:0070042">
    <property type="term" value="F:rRNA (uridine-N3-)-methyltransferase activity"/>
    <property type="evidence" value="ECO:0007669"/>
    <property type="project" value="TreeGrafter"/>
</dbReference>
<dbReference type="Gene3D" id="3.40.1280.10">
    <property type="match status" value="1"/>
</dbReference>
<dbReference type="GO" id="GO:0005737">
    <property type="term" value="C:cytoplasm"/>
    <property type="evidence" value="ECO:0007669"/>
    <property type="project" value="UniProtKB-SubCell"/>
</dbReference>
<dbReference type="InterPro" id="IPR029026">
    <property type="entry name" value="tRNA_m1G_MTases_N"/>
</dbReference>
<dbReference type="InterPro" id="IPR006700">
    <property type="entry name" value="RsmE"/>
</dbReference>
<feature type="domain" description="Ribosomal RNA small subunit methyltransferase E methyltransferase" evidence="13">
    <location>
        <begin position="79"/>
        <end position="236"/>
    </location>
</feature>
<dbReference type="CDD" id="cd18084">
    <property type="entry name" value="RsmE-like"/>
    <property type="match status" value="1"/>
</dbReference>
<dbReference type="SUPFAM" id="SSF88697">
    <property type="entry name" value="PUA domain-like"/>
    <property type="match status" value="1"/>
</dbReference>
<accession>E0Y0Z4</accession>
<comment type="function">
    <text evidence="10 12">Specifically methylates the N3 position of the uracil ring of uridine 1498 (m3U1498) in 16S rRNA. Acts on the fully assembled 30S ribosomal subunit.</text>
</comment>
<evidence type="ECO:0000256" key="10">
    <source>
        <dbReference type="ARBA" id="ARBA00025699"/>
    </source>
</evidence>
<comment type="subcellular location">
    <subcellularLocation>
        <location evidence="1 12">Cytoplasm</location>
    </subcellularLocation>
</comment>
<evidence type="ECO:0000256" key="2">
    <source>
        <dbReference type="ARBA" id="ARBA00005528"/>
    </source>
</evidence>
<keyword evidence="8 12" id="KW-0808">Transferase</keyword>
<comment type="similarity">
    <text evidence="2 12">Belongs to the RNA methyltransferase RsmE family.</text>
</comment>
<evidence type="ECO:0000259" key="13">
    <source>
        <dbReference type="Pfam" id="PF04452"/>
    </source>
</evidence>
<comment type="catalytic activity">
    <reaction evidence="11 12">
        <text>uridine(1498) in 16S rRNA + S-adenosyl-L-methionine = N(3)-methyluridine(1498) in 16S rRNA + S-adenosyl-L-homocysteine + H(+)</text>
        <dbReference type="Rhea" id="RHEA:42920"/>
        <dbReference type="Rhea" id="RHEA-COMP:10283"/>
        <dbReference type="Rhea" id="RHEA-COMP:10284"/>
        <dbReference type="ChEBI" id="CHEBI:15378"/>
        <dbReference type="ChEBI" id="CHEBI:57856"/>
        <dbReference type="ChEBI" id="CHEBI:59789"/>
        <dbReference type="ChEBI" id="CHEBI:65315"/>
        <dbReference type="ChEBI" id="CHEBI:74502"/>
        <dbReference type="EC" id="2.1.1.193"/>
    </reaction>
</comment>
<evidence type="ECO:0000256" key="7">
    <source>
        <dbReference type="ARBA" id="ARBA00022603"/>
    </source>
</evidence>
<keyword evidence="5 12" id="KW-0963">Cytoplasm</keyword>
<reference evidence="15" key="1">
    <citation type="journal article" date="2011" name="Environ. Microbiol.">
        <title>Time-series analyses of Monterey Bay coastal microbial picoplankton using a 'genome proxy' microarray.</title>
        <authorList>
            <person name="Rich V.I."/>
            <person name="Pham V.D."/>
            <person name="Eppley J."/>
            <person name="Shi Y."/>
            <person name="DeLong E.F."/>
        </authorList>
    </citation>
    <scope>NUCLEOTIDE SEQUENCE</scope>
</reference>
<evidence type="ECO:0000313" key="15">
    <source>
        <dbReference type="EMBL" id="ADI20335.1"/>
    </source>
</evidence>
<keyword evidence="6 12" id="KW-0698">rRNA processing</keyword>
<proteinExistence type="inferred from homology"/>
<feature type="domain" description="Ribosomal RNA small subunit methyltransferase E PUA-like" evidence="14">
    <location>
        <begin position="24"/>
        <end position="69"/>
    </location>
</feature>
<dbReference type="GO" id="GO:0070475">
    <property type="term" value="P:rRNA base methylation"/>
    <property type="evidence" value="ECO:0007669"/>
    <property type="project" value="TreeGrafter"/>
</dbReference>
<evidence type="ECO:0000256" key="5">
    <source>
        <dbReference type="ARBA" id="ARBA00022490"/>
    </source>
</evidence>
<dbReference type="AlphaFoldDB" id="E0Y0Z4"/>
<keyword evidence="9 12" id="KW-0949">S-adenosyl-L-methionine</keyword>
<dbReference type="InterPro" id="IPR029028">
    <property type="entry name" value="Alpha/beta_knot_MTases"/>
</dbReference>
<dbReference type="InterPro" id="IPR046886">
    <property type="entry name" value="RsmE_MTase_dom"/>
</dbReference>
<evidence type="ECO:0000256" key="9">
    <source>
        <dbReference type="ARBA" id="ARBA00022691"/>
    </source>
</evidence>
<evidence type="ECO:0000256" key="12">
    <source>
        <dbReference type="PIRNR" id="PIRNR015601"/>
    </source>
</evidence>
<evidence type="ECO:0000256" key="4">
    <source>
        <dbReference type="ARBA" id="ARBA00013673"/>
    </source>
</evidence>
<dbReference type="Pfam" id="PF04452">
    <property type="entry name" value="Methyltrans_RNA"/>
    <property type="match status" value="1"/>
</dbReference>
<protein>
    <recommendedName>
        <fullName evidence="4 12">Ribosomal RNA small subunit methyltransferase E</fullName>
        <ecNumber evidence="3 12">2.1.1.193</ecNumber>
    </recommendedName>
</protein>
<dbReference type="PIRSF" id="PIRSF015601">
    <property type="entry name" value="MTase_slr0722"/>
    <property type="match status" value="1"/>
</dbReference>